<dbReference type="RefSeq" id="WP_041229507.1">
    <property type="nucleotide sequence ID" value="NZ_CP008890.1"/>
</dbReference>
<sequence length="60" mass="6570">MTERDIWSAIATARDNAKAAEEQELARVESADTAELQRSASVRIAARQAVREALDDILGE</sequence>
<dbReference type="Proteomes" id="UP000027986">
    <property type="component" value="Plasmid unnamed"/>
</dbReference>
<reference evidence="1 2" key="1">
    <citation type="submission" date="2014-07" db="EMBL/GenBank/DDBJ databases">
        <title>Genome Sequencing of Dermacoccus nishinomiyaensis.</title>
        <authorList>
            <person name="Hong K.W."/>
            <person name="Chan K.G."/>
        </authorList>
    </citation>
    <scope>NUCLEOTIDE SEQUENCE [LARGE SCALE GENOMIC DNA]</scope>
    <source>
        <strain evidence="1 2">M25</strain>
        <plasmid evidence="2">Plasmid unnamed</plasmid>
    </source>
</reference>
<dbReference type="EMBL" id="CP008890">
    <property type="protein sequence ID" value="AIF41882.1"/>
    <property type="molecule type" value="Genomic_DNA"/>
</dbReference>
<geneLocation type="plasmid" evidence="1 2">
    <name>unnamed</name>
</geneLocation>
<accession>A0A075JKL2</accession>
<evidence type="ECO:0000313" key="1">
    <source>
        <dbReference type="EMBL" id="AIF41882.1"/>
    </source>
</evidence>
<protein>
    <submittedName>
        <fullName evidence="1">Uncharacterized protein</fullName>
    </submittedName>
</protein>
<organism evidence="1 2">
    <name type="scientific">Dermacoccus nishinomiyaensis</name>
    <dbReference type="NCBI Taxonomy" id="1274"/>
    <lineage>
        <taxon>Bacteria</taxon>
        <taxon>Bacillati</taxon>
        <taxon>Actinomycetota</taxon>
        <taxon>Actinomycetes</taxon>
        <taxon>Micrococcales</taxon>
        <taxon>Dermacoccaceae</taxon>
        <taxon>Dermacoccus</taxon>
    </lineage>
</organism>
<keyword evidence="1" id="KW-0614">Plasmid</keyword>
<dbReference type="GeneID" id="41842188"/>
<keyword evidence="2" id="KW-1185">Reference proteome</keyword>
<gene>
    <name evidence="1" type="ORF">HX89_14325</name>
</gene>
<name>A0A075JKL2_9MICO</name>
<dbReference type="OrthoDB" id="3830103at2"/>
<proteinExistence type="predicted"/>
<dbReference type="HOGENOM" id="CLU_2933772_0_0_11"/>
<evidence type="ECO:0000313" key="2">
    <source>
        <dbReference type="Proteomes" id="UP000027986"/>
    </source>
</evidence>
<dbReference type="eggNOG" id="ENOG502ZTX4">
    <property type="taxonomic scope" value="Bacteria"/>
</dbReference>
<dbReference type="KEGG" id="dni:HX89_14325"/>
<dbReference type="AlphaFoldDB" id="A0A075JKL2"/>